<evidence type="ECO:0000313" key="11">
    <source>
        <dbReference type="Proteomes" id="UP000622362"/>
    </source>
</evidence>
<evidence type="ECO:0000256" key="4">
    <source>
        <dbReference type="ARBA" id="ARBA00022692"/>
    </source>
</evidence>
<proteinExistence type="inferred from homology"/>
<dbReference type="RefSeq" id="WP_049385602.1">
    <property type="nucleotide sequence ID" value="NZ_CAXOHX010000003.1"/>
</dbReference>
<dbReference type="EMBL" id="JADPYN010000003">
    <property type="protein sequence ID" value="MBF9303053.1"/>
    <property type="molecule type" value="Genomic_DNA"/>
</dbReference>
<dbReference type="Gene3D" id="1.10.3720.10">
    <property type="entry name" value="MetI-like"/>
    <property type="match status" value="1"/>
</dbReference>
<dbReference type="FunFam" id="1.10.3720.10:FF:000001">
    <property type="entry name" value="Glycine betaine ABC transporter, permease"/>
    <property type="match status" value="1"/>
</dbReference>
<keyword evidence="7 8" id="KW-0472">Membrane</keyword>
<feature type="transmembrane region" description="Helical" evidence="8">
    <location>
        <begin position="184"/>
        <end position="207"/>
    </location>
</feature>
<dbReference type="PROSITE" id="PS50928">
    <property type="entry name" value="ABC_TM1"/>
    <property type="match status" value="1"/>
</dbReference>
<evidence type="ECO:0000256" key="8">
    <source>
        <dbReference type="RuleBase" id="RU363032"/>
    </source>
</evidence>
<feature type="transmembrane region" description="Helical" evidence="8">
    <location>
        <begin position="72"/>
        <end position="99"/>
    </location>
</feature>
<evidence type="ECO:0000256" key="5">
    <source>
        <dbReference type="ARBA" id="ARBA00022989"/>
    </source>
</evidence>
<feature type="transmembrane region" description="Helical" evidence="8">
    <location>
        <begin position="32"/>
        <end position="52"/>
    </location>
</feature>
<evidence type="ECO:0000256" key="1">
    <source>
        <dbReference type="ARBA" id="ARBA00004141"/>
    </source>
</evidence>
<keyword evidence="6" id="KW-0921">Nickel transport</keyword>
<comment type="subcellular location">
    <subcellularLocation>
        <location evidence="8">Cell membrane</location>
        <topology evidence="8">Multi-pass membrane protein</topology>
    </subcellularLocation>
    <subcellularLocation>
        <location evidence="1">Membrane</location>
        <topology evidence="1">Multi-pass membrane protein</topology>
    </subcellularLocation>
</comment>
<dbReference type="PANTHER" id="PTHR30177:SF4">
    <property type="entry name" value="OSMOPROTECTANT IMPORT PERMEASE PROTEIN OSMW"/>
    <property type="match status" value="1"/>
</dbReference>
<reference evidence="10" key="1">
    <citation type="submission" date="2020-11" db="EMBL/GenBank/DDBJ databases">
        <title>Molecular epidemiology and genomic profiles of multidrug-resistant bacteria collected from clinical sources in South Africa.</title>
        <authorList>
            <person name="Asante J."/>
            <person name="Amoako D.G."/>
        </authorList>
    </citation>
    <scope>NUCLEOTIDE SEQUENCE</scope>
    <source>
        <strain evidence="10">C68</strain>
    </source>
</reference>
<dbReference type="GO" id="GO:0031460">
    <property type="term" value="P:glycine betaine transport"/>
    <property type="evidence" value="ECO:0007669"/>
    <property type="project" value="TreeGrafter"/>
</dbReference>
<dbReference type="InterPro" id="IPR051204">
    <property type="entry name" value="ABC_transp_perm/SBD"/>
</dbReference>
<comment type="similarity">
    <text evidence="8">Belongs to the binding-protein-dependent transport system permease family.</text>
</comment>
<organism evidence="10 11">
    <name type="scientific">Staphylococcus epidermidis</name>
    <dbReference type="NCBI Taxonomy" id="1282"/>
    <lineage>
        <taxon>Bacteria</taxon>
        <taxon>Bacillati</taxon>
        <taxon>Bacillota</taxon>
        <taxon>Bacilli</taxon>
        <taxon>Bacillales</taxon>
        <taxon>Staphylococcaceae</taxon>
        <taxon>Staphylococcus</taxon>
    </lineage>
</organism>
<dbReference type="InterPro" id="IPR000515">
    <property type="entry name" value="MetI-like"/>
</dbReference>
<dbReference type="SUPFAM" id="SSF161098">
    <property type="entry name" value="MetI-like"/>
    <property type="match status" value="1"/>
</dbReference>
<keyword evidence="3" id="KW-0533">Nickel</keyword>
<evidence type="ECO:0000259" key="9">
    <source>
        <dbReference type="PROSITE" id="PS50928"/>
    </source>
</evidence>
<dbReference type="InterPro" id="IPR035906">
    <property type="entry name" value="MetI-like_sf"/>
</dbReference>
<sequence length="232" mass="25282">MKGNLLHSIIEYYSLNWAFLLELFFKHLLMSVYGVLFACIIGIPIGIFIAKYKRLSWPVITIANIIQTVPAIAMLAILMLAMGLGPTTVVVTVFLYSLLPIIKNTYTGIVEVDENIKDAGKGMGMTGNQILRMIELPLSLSVIIGGVRIALVVAIGIVAIGSFIGAPTLGDIIIRGTNSTDGTTFILAGAIPIALIAIIIDIGLRYLEKRLDPTRKNKKDSMQKHQVQNYVN</sequence>
<gene>
    <name evidence="10" type="ORF">I3V53_02975</name>
</gene>
<feature type="domain" description="ABC transmembrane type-1" evidence="9">
    <location>
        <begin position="24"/>
        <end position="204"/>
    </location>
</feature>
<accession>A0A8I1BCL0</accession>
<evidence type="ECO:0000256" key="3">
    <source>
        <dbReference type="ARBA" id="ARBA00022596"/>
    </source>
</evidence>
<evidence type="ECO:0000256" key="7">
    <source>
        <dbReference type="ARBA" id="ARBA00023136"/>
    </source>
</evidence>
<dbReference type="GO" id="GO:0015675">
    <property type="term" value="P:nickel cation transport"/>
    <property type="evidence" value="ECO:0007669"/>
    <property type="project" value="UniProtKB-KW"/>
</dbReference>
<name>A0A8I1BCL0_STAEP</name>
<dbReference type="PANTHER" id="PTHR30177">
    <property type="entry name" value="GLYCINE BETAINE/L-PROLINE TRANSPORT SYSTEM PERMEASE PROTEIN PROW"/>
    <property type="match status" value="1"/>
</dbReference>
<protein>
    <submittedName>
        <fullName evidence="10">ABC transporter permease</fullName>
    </submittedName>
</protein>
<feature type="transmembrane region" description="Helical" evidence="8">
    <location>
        <begin position="138"/>
        <end position="164"/>
    </location>
</feature>
<keyword evidence="6" id="KW-0406">Ion transport</keyword>
<dbReference type="CDD" id="cd06261">
    <property type="entry name" value="TM_PBP2"/>
    <property type="match status" value="1"/>
</dbReference>
<evidence type="ECO:0000256" key="2">
    <source>
        <dbReference type="ARBA" id="ARBA00022448"/>
    </source>
</evidence>
<keyword evidence="4 8" id="KW-0812">Transmembrane</keyword>
<keyword evidence="5 8" id="KW-1133">Transmembrane helix</keyword>
<dbReference type="GO" id="GO:0005886">
    <property type="term" value="C:plasma membrane"/>
    <property type="evidence" value="ECO:0007669"/>
    <property type="project" value="UniProtKB-SubCell"/>
</dbReference>
<keyword evidence="2 8" id="KW-0813">Transport</keyword>
<dbReference type="Proteomes" id="UP000622362">
    <property type="component" value="Unassembled WGS sequence"/>
</dbReference>
<dbReference type="Pfam" id="PF00528">
    <property type="entry name" value="BPD_transp_1"/>
    <property type="match status" value="1"/>
</dbReference>
<dbReference type="GO" id="GO:0055085">
    <property type="term" value="P:transmembrane transport"/>
    <property type="evidence" value="ECO:0007669"/>
    <property type="project" value="InterPro"/>
</dbReference>
<dbReference type="AlphaFoldDB" id="A0A8I1BCL0"/>
<evidence type="ECO:0000256" key="6">
    <source>
        <dbReference type="ARBA" id="ARBA00023112"/>
    </source>
</evidence>
<comment type="caution">
    <text evidence="10">The sequence shown here is derived from an EMBL/GenBank/DDBJ whole genome shotgun (WGS) entry which is preliminary data.</text>
</comment>
<evidence type="ECO:0000313" key="10">
    <source>
        <dbReference type="EMBL" id="MBF9303053.1"/>
    </source>
</evidence>